<dbReference type="PANTHER" id="PTHR10302">
    <property type="entry name" value="SINGLE-STRANDED DNA-BINDING PROTEIN"/>
    <property type="match status" value="1"/>
</dbReference>
<feature type="compositionally biased region" description="Low complexity" evidence="4">
    <location>
        <begin position="114"/>
        <end position="124"/>
    </location>
</feature>
<evidence type="ECO:0000313" key="5">
    <source>
        <dbReference type="EMBL" id="MDP9897416.1"/>
    </source>
</evidence>
<evidence type="ECO:0000256" key="1">
    <source>
        <dbReference type="ARBA" id="ARBA00023125"/>
    </source>
</evidence>
<feature type="region of interest" description="Disordered" evidence="4">
    <location>
        <begin position="103"/>
        <end position="145"/>
    </location>
</feature>
<dbReference type="InterPro" id="IPR011344">
    <property type="entry name" value="ssDNA-bd"/>
</dbReference>
<reference evidence="5" key="1">
    <citation type="submission" date="2023-07" db="EMBL/GenBank/DDBJ databases">
        <title>Sorghum-associated microbial communities from plants grown in Nebraska, USA.</title>
        <authorList>
            <person name="Schachtman D."/>
        </authorList>
    </citation>
    <scope>NUCLEOTIDE SEQUENCE</scope>
    <source>
        <strain evidence="5">DS3754</strain>
    </source>
</reference>
<gene>
    <name evidence="5" type="ORF">J2W31_006560</name>
</gene>
<dbReference type="GO" id="GO:0006260">
    <property type="term" value="P:DNA replication"/>
    <property type="evidence" value="ECO:0007669"/>
    <property type="project" value="InterPro"/>
</dbReference>
<comment type="caution">
    <text evidence="5">The sequence shown here is derived from an EMBL/GenBank/DDBJ whole genome shotgun (WGS) entry which is preliminary data.</text>
</comment>
<dbReference type="Proteomes" id="UP001242045">
    <property type="component" value="Unassembled WGS sequence"/>
</dbReference>
<proteinExistence type="inferred from homology"/>
<dbReference type="NCBIfam" id="TIGR00621">
    <property type="entry name" value="ssb"/>
    <property type="match status" value="1"/>
</dbReference>
<name>A0AAW8DC17_9BURK</name>
<dbReference type="PIRSF" id="PIRSF002070">
    <property type="entry name" value="SSB"/>
    <property type="match status" value="1"/>
</dbReference>
<dbReference type="GO" id="GO:0009295">
    <property type="term" value="C:nucleoid"/>
    <property type="evidence" value="ECO:0007669"/>
    <property type="project" value="TreeGrafter"/>
</dbReference>
<dbReference type="HAMAP" id="MF_00984">
    <property type="entry name" value="SSB"/>
    <property type="match status" value="1"/>
</dbReference>
<evidence type="ECO:0000256" key="4">
    <source>
        <dbReference type="SAM" id="MobiDB-lite"/>
    </source>
</evidence>
<dbReference type="SUPFAM" id="SSF50249">
    <property type="entry name" value="Nucleic acid-binding proteins"/>
    <property type="match status" value="1"/>
</dbReference>
<keyword evidence="1 2" id="KW-0238">DNA-binding</keyword>
<sequence>MSTASVNEVRLIGNLGGDPDFNTTGSGKPVATLSLATTYRRGEVEKTEWHRVVLWNGLAERAEKQLRKGASIWVSGRLATRRWTDNNGIERWSTEVVAEHYQMLGPRKTEPDDASTASDSSRSTEQQKAREPAPSDADFDDSIPF</sequence>
<comment type="subunit">
    <text evidence="2">Homotetramer.</text>
</comment>
<dbReference type="EMBL" id="JAUSRD010000027">
    <property type="protein sequence ID" value="MDP9897416.1"/>
    <property type="molecule type" value="Genomic_DNA"/>
</dbReference>
<comment type="caution">
    <text evidence="2">Lacks conserved residue(s) required for the propagation of feature annotation.</text>
</comment>
<dbReference type="CDD" id="cd04496">
    <property type="entry name" value="SSB_OBF"/>
    <property type="match status" value="1"/>
</dbReference>
<dbReference type="GO" id="GO:0003697">
    <property type="term" value="F:single-stranded DNA binding"/>
    <property type="evidence" value="ECO:0007669"/>
    <property type="project" value="UniProtKB-UniRule"/>
</dbReference>
<dbReference type="Gene3D" id="2.40.50.140">
    <property type="entry name" value="Nucleic acid-binding proteins"/>
    <property type="match status" value="1"/>
</dbReference>
<evidence type="ECO:0000256" key="2">
    <source>
        <dbReference type="HAMAP-Rule" id="MF_00984"/>
    </source>
</evidence>
<protein>
    <recommendedName>
        <fullName evidence="2 3">Single-stranded DNA-binding protein</fullName>
        <shortName evidence="2">SSB</shortName>
    </recommendedName>
</protein>
<evidence type="ECO:0000256" key="3">
    <source>
        <dbReference type="PIRNR" id="PIRNR002070"/>
    </source>
</evidence>
<organism evidence="5 6">
    <name type="scientific">Variovorax boronicumulans</name>
    <dbReference type="NCBI Taxonomy" id="436515"/>
    <lineage>
        <taxon>Bacteria</taxon>
        <taxon>Pseudomonadati</taxon>
        <taxon>Pseudomonadota</taxon>
        <taxon>Betaproteobacteria</taxon>
        <taxon>Burkholderiales</taxon>
        <taxon>Comamonadaceae</taxon>
        <taxon>Variovorax</taxon>
    </lineage>
</organism>
<accession>A0AAW8DC17</accession>
<dbReference type="AlphaFoldDB" id="A0AAW8DC17"/>
<evidence type="ECO:0000313" key="6">
    <source>
        <dbReference type="Proteomes" id="UP001242045"/>
    </source>
</evidence>
<dbReference type="Pfam" id="PF00436">
    <property type="entry name" value="SSB"/>
    <property type="match status" value="1"/>
</dbReference>
<dbReference type="PANTHER" id="PTHR10302:SF27">
    <property type="entry name" value="SINGLE-STRANDED DNA-BINDING PROTEIN"/>
    <property type="match status" value="1"/>
</dbReference>
<dbReference type="InterPro" id="IPR012340">
    <property type="entry name" value="NA-bd_OB-fold"/>
</dbReference>
<dbReference type="InterPro" id="IPR000424">
    <property type="entry name" value="Primosome_PriB/ssb"/>
</dbReference>
<dbReference type="PROSITE" id="PS50935">
    <property type="entry name" value="SSB"/>
    <property type="match status" value="1"/>
</dbReference>